<keyword evidence="8" id="KW-0966">Cell projection</keyword>
<dbReference type="Proteomes" id="UP001269375">
    <property type="component" value="Unassembled WGS sequence"/>
</dbReference>
<dbReference type="InterPro" id="IPR001029">
    <property type="entry name" value="Flagellin_N"/>
</dbReference>
<evidence type="ECO:0000313" key="8">
    <source>
        <dbReference type="EMBL" id="MDR5895169.1"/>
    </source>
</evidence>
<organism evidence="8 9">
    <name type="scientific">Larsenimonas suaedae</name>
    <dbReference type="NCBI Taxonomy" id="1851019"/>
    <lineage>
        <taxon>Bacteria</taxon>
        <taxon>Pseudomonadati</taxon>
        <taxon>Pseudomonadota</taxon>
        <taxon>Gammaproteobacteria</taxon>
        <taxon>Oceanospirillales</taxon>
        <taxon>Halomonadaceae</taxon>
        <taxon>Larsenimonas</taxon>
    </lineage>
</organism>
<proteinExistence type="inferred from homology"/>
<evidence type="ECO:0000256" key="2">
    <source>
        <dbReference type="ARBA" id="ARBA00004613"/>
    </source>
</evidence>
<comment type="caution">
    <text evidence="8">The sequence shown here is derived from an EMBL/GenBank/DDBJ whole genome shotgun (WGS) entry which is preliminary data.</text>
</comment>
<gene>
    <name evidence="8" type="primary">flgL</name>
    <name evidence="8" type="ORF">QC825_03630</name>
</gene>
<keyword evidence="5" id="KW-0975">Bacterial flagellum</keyword>
<keyword evidence="8" id="KW-0282">Flagellum</keyword>
<comment type="similarity">
    <text evidence="3">Belongs to the bacterial flagellin family.</text>
</comment>
<dbReference type="InterPro" id="IPR001492">
    <property type="entry name" value="Flagellin"/>
</dbReference>
<reference evidence="8 9" key="1">
    <citation type="submission" date="2023-04" db="EMBL/GenBank/DDBJ databases">
        <title>A long-awaited taxogenomic arrangement of the family Halomonadaceae.</title>
        <authorList>
            <person name="De La Haba R."/>
            <person name="Chuvochina M."/>
            <person name="Wittouck S."/>
            <person name="Arahal D.R."/>
            <person name="Sanchez-Porro C."/>
            <person name="Hugenholtz P."/>
            <person name="Ventosa A."/>
        </authorList>
    </citation>
    <scope>NUCLEOTIDE SEQUENCE [LARGE SCALE GENOMIC DNA]</scope>
    <source>
        <strain evidence="8 9">DSM 22428</strain>
    </source>
</reference>
<name>A0ABU1GT23_9GAMM</name>
<evidence type="ECO:0000256" key="1">
    <source>
        <dbReference type="ARBA" id="ARBA00004365"/>
    </source>
</evidence>
<evidence type="ECO:0000256" key="4">
    <source>
        <dbReference type="ARBA" id="ARBA00022525"/>
    </source>
</evidence>
<dbReference type="PANTHER" id="PTHR42792:SF1">
    <property type="entry name" value="FLAGELLAR HOOK-ASSOCIATED PROTEIN 3"/>
    <property type="match status" value="1"/>
</dbReference>
<dbReference type="PANTHER" id="PTHR42792">
    <property type="entry name" value="FLAGELLIN"/>
    <property type="match status" value="1"/>
</dbReference>
<evidence type="ECO:0000313" key="9">
    <source>
        <dbReference type="Proteomes" id="UP001269375"/>
    </source>
</evidence>
<dbReference type="Gene3D" id="1.20.1330.10">
    <property type="entry name" value="f41 fragment of flagellin, N-terminal domain"/>
    <property type="match status" value="1"/>
</dbReference>
<protein>
    <submittedName>
        <fullName evidence="8">Flagellar hook-associated protein FlgL</fullName>
    </submittedName>
</protein>
<dbReference type="RefSeq" id="WP_251590397.1">
    <property type="nucleotide sequence ID" value="NZ_JAMLJI010000001.1"/>
</dbReference>
<keyword evidence="4" id="KW-0964">Secreted</keyword>
<accession>A0ABU1GT23</accession>
<dbReference type="SUPFAM" id="SSF64518">
    <property type="entry name" value="Phase 1 flagellin"/>
    <property type="match status" value="1"/>
</dbReference>
<keyword evidence="9" id="KW-1185">Reference proteome</keyword>
<dbReference type="NCBIfam" id="TIGR02550">
    <property type="entry name" value="flagell_flgL"/>
    <property type="match status" value="1"/>
</dbReference>
<feature type="domain" description="Flagellin N-terminal" evidence="7">
    <location>
        <begin position="10"/>
        <end position="140"/>
    </location>
</feature>
<comment type="subcellular location">
    <subcellularLocation>
        <location evidence="1">Bacterial flagellum</location>
    </subcellularLocation>
    <subcellularLocation>
        <location evidence="2">Secreted</location>
    </subcellularLocation>
</comment>
<feature type="region of interest" description="Disordered" evidence="6">
    <location>
        <begin position="51"/>
        <end position="73"/>
    </location>
</feature>
<dbReference type="EMBL" id="JARWAO010000002">
    <property type="protein sequence ID" value="MDR5895169.1"/>
    <property type="molecule type" value="Genomic_DNA"/>
</dbReference>
<evidence type="ECO:0000256" key="3">
    <source>
        <dbReference type="ARBA" id="ARBA00005709"/>
    </source>
</evidence>
<evidence type="ECO:0000256" key="5">
    <source>
        <dbReference type="ARBA" id="ARBA00023143"/>
    </source>
</evidence>
<feature type="compositionally biased region" description="Polar residues" evidence="6">
    <location>
        <begin position="51"/>
        <end position="71"/>
    </location>
</feature>
<evidence type="ECO:0000259" key="7">
    <source>
        <dbReference type="Pfam" id="PF00669"/>
    </source>
</evidence>
<keyword evidence="8" id="KW-0969">Cilium</keyword>
<sequence length="405" mass="42817">MRLSSASIFNNSLSALLDQQAKRSDIGMQMATGRRVVTAADDPSAASQALTTRQAMSTTEQHASSRTTAERNLSLEETVLDNVTTSIQSAQNLIVQAGNGSLSDADRNSIATQLESVYQQLVGLSNSTDGNGNYIFAGAQSGTKPFEVDGTGRVSYQGDSNQQSIKVDASRQMKSFDTGDKIFGSVTASSKYITQETAGNTGTASFAGPTVSDSNNAEYGDSFQINFTDDGAGNLSYTVTNTTQSTTSAAQPYTEGDSLTFGGLKLELDGTPADGDGFSVARGRSEDNNFINAIKNAVDALNTEQSTGRAKASLENALSATSRQLSNGLDNVLTVRSTVGSRLNEIDVLNAVGDDRALAYEDRLSSLVDLDYAKAISDFSLKQVALEAAQKTFSQTQQMSLFDLI</sequence>
<dbReference type="Pfam" id="PF00669">
    <property type="entry name" value="Flagellin_N"/>
    <property type="match status" value="1"/>
</dbReference>
<evidence type="ECO:0000256" key="6">
    <source>
        <dbReference type="SAM" id="MobiDB-lite"/>
    </source>
</evidence>
<dbReference type="InterPro" id="IPR013384">
    <property type="entry name" value="Flagell_FlgL"/>
</dbReference>